<dbReference type="Proteomes" id="UP001165667">
    <property type="component" value="Unassembled WGS sequence"/>
</dbReference>
<organism evidence="8 9">
    <name type="scientific">Lichenifustis flavocetrariae</name>
    <dbReference type="NCBI Taxonomy" id="2949735"/>
    <lineage>
        <taxon>Bacteria</taxon>
        <taxon>Pseudomonadati</taxon>
        <taxon>Pseudomonadota</taxon>
        <taxon>Alphaproteobacteria</taxon>
        <taxon>Hyphomicrobiales</taxon>
        <taxon>Lichenihabitantaceae</taxon>
        <taxon>Lichenifustis</taxon>
    </lineage>
</organism>
<keyword evidence="2 6" id="KW-0812">Transmembrane</keyword>
<reference evidence="8" key="1">
    <citation type="submission" date="2022-05" db="EMBL/GenBank/DDBJ databases">
        <authorList>
            <person name="Pankratov T."/>
        </authorList>
    </citation>
    <scope>NUCLEOTIDE SEQUENCE</scope>
    <source>
        <strain evidence="8">BP6-180914</strain>
    </source>
</reference>
<dbReference type="GO" id="GO:0005886">
    <property type="term" value="C:plasma membrane"/>
    <property type="evidence" value="ECO:0007669"/>
    <property type="project" value="InterPro"/>
</dbReference>
<keyword evidence="1" id="KW-1003">Cell membrane</keyword>
<evidence type="ECO:0000256" key="1">
    <source>
        <dbReference type="ARBA" id="ARBA00022475"/>
    </source>
</evidence>
<keyword evidence="3 6" id="KW-1133">Transmembrane helix</keyword>
<accession>A0AA41YY59</accession>
<keyword evidence="4 6" id="KW-0472">Membrane</keyword>
<evidence type="ECO:0000313" key="8">
    <source>
        <dbReference type="EMBL" id="MCW6507058.1"/>
    </source>
</evidence>
<feature type="transmembrane region" description="Helical" evidence="6">
    <location>
        <begin position="49"/>
        <end position="70"/>
    </location>
</feature>
<name>A0AA41YY59_9HYPH</name>
<feature type="coiled-coil region" evidence="5">
    <location>
        <begin position="75"/>
        <end position="105"/>
    </location>
</feature>
<dbReference type="RefSeq" id="WP_282583390.1">
    <property type="nucleotide sequence ID" value="NZ_JAMOIM010000001.1"/>
</dbReference>
<evidence type="ECO:0000256" key="5">
    <source>
        <dbReference type="SAM" id="Coils"/>
    </source>
</evidence>
<proteinExistence type="predicted"/>
<evidence type="ECO:0000256" key="4">
    <source>
        <dbReference type="ARBA" id="ARBA00023136"/>
    </source>
</evidence>
<dbReference type="InterPro" id="IPR010445">
    <property type="entry name" value="LapA_dom"/>
</dbReference>
<protein>
    <submittedName>
        <fullName evidence="8">LapA family protein</fullName>
    </submittedName>
</protein>
<evidence type="ECO:0000256" key="3">
    <source>
        <dbReference type="ARBA" id="ARBA00022989"/>
    </source>
</evidence>
<dbReference type="EMBL" id="JAMOIM010000001">
    <property type="protein sequence ID" value="MCW6507058.1"/>
    <property type="molecule type" value="Genomic_DNA"/>
</dbReference>
<sequence>MKTVVKAIILVPIALLAILFAVANRQISTISLDPFNSETPALALSAPLFLVILLMVMLGVLIGGIAAWLAQAHVRSEARHAKADAERHRRDLQETRLELDLVHRQQAAASPRQTALVHREVA</sequence>
<evidence type="ECO:0000256" key="2">
    <source>
        <dbReference type="ARBA" id="ARBA00022692"/>
    </source>
</evidence>
<dbReference type="AlphaFoldDB" id="A0AA41YY59"/>
<comment type="caution">
    <text evidence="8">The sequence shown here is derived from an EMBL/GenBank/DDBJ whole genome shotgun (WGS) entry which is preliminary data.</text>
</comment>
<gene>
    <name evidence="8" type="ORF">M8523_03375</name>
</gene>
<feature type="domain" description="Lipopolysaccharide assembly protein A" evidence="7">
    <location>
        <begin position="45"/>
        <end position="92"/>
    </location>
</feature>
<evidence type="ECO:0000259" key="7">
    <source>
        <dbReference type="Pfam" id="PF06305"/>
    </source>
</evidence>
<evidence type="ECO:0000313" key="9">
    <source>
        <dbReference type="Proteomes" id="UP001165667"/>
    </source>
</evidence>
<keyword evidence="9" id="KW-1185">Reference proteome</keyword>
<keyword evidence="5" id="KW-0175">Coiled coil</keyword>
<dbReference type="Pfam" id="PF06305">
    <property type="entry name" value="LapA_dom"/>
    <property type="match status" value="1"/>
</dbReference>
<evidence type="ECO:0000256" key="6">
    <source>
        <dbReference type="SAM" id="Phobius"/>
    </source>
</evidence>